<dbReference type="Pfam" id="PF16257">
    <property type="entry name" value="UxaE"/>
    <property type="match status" value="1"/>
</dbReference>
<reference evidence="1 2" key="1">
    <citation type="submission" date="2023-03" db="EMBL/GenBank/DDBJ databases">
        <title>Novel Species.</title>
        <authorList>
            <person name="Ma S."/>
        </authorList>
    </citation>
    <scope>NUCLEOTIDE SEQUENCE [LARGE SCALE GENOMIC DNA]</scope>
    <source>
        <strain evidence="1 2">B11</strain>
    </source>
</reference>
<dbReference type="Proteomes" id="UP001461341">
    <property type="component" value="Chromosome"/>
</dbReference>
<accession>A0ABZ2YFX7</accession>
<proteinExistence type="predicted"/>
<evidence type="ECO:0000313" key="1">
    <source>
        <dbReference type="EMBL" id="WZL76600.1"/>
    </source>
</evidence>
<name>A0ABZ2YFX7_9BACT</name>
<dbReference type="RefSeq" id="WP_369018764.1">
    <property type="nucleotide sequence ID" value="NZ_CP121689.1"/>
</dbReference>
<protein>
    <submittedName>
        <fullName evidence="1">Tagaturonate epimerase family protein</fullName>
    </submittedName>
</protein>
<dbReference type="InterPro" id="IPR032586">
    <property type="entry name" value="UxaE"/>
</dbReference>
<evidence type="ECO:0000313" key="2">
    <source>
        <dbReference type="Proteomes" id="UP001461341"/>
    </source>
</evidence>
<keyword evidence="2" id="KW-1185">Reference proteome</keyword>
<organism evidence="1 2">
    <name type="scientific">Thermatribacter velox</name>
    <dbReference type="NCBI Taxonomy" id="3039681"/>
    <lineage>
        <taxon>Bacteria</taxon>
        <taxon>Pseudomonadati</taxon>
        <taxon>Atribacterota</taxon>
        <taxon>Atribacteria</taxon>
        <taxon>Atribacterales</taxon>
        <taxon>Thermatribacteraceae</taxon>
        <taxon>Thermatribacter</taxon>
    </lineage>
</organism>
<gene>
    <name evidence="1" type="ORF">QBE54_02380</name>
</gene>
<dbReference type="EMBL" id="CP121689">
    <property type="protein sequence ID" value="WZL76600.1"/>
    <property type="molecule type" value="Genomic_DNA"/>
</dbReference>
<sequence length="494" mass="56873">MEREKIKGLLEEALREELRVYPQQYEIPALSCTVFPVKGPRRFCLGVWQRESTPLFEGPLFSWQDPEKELFLLVYPFSWKNYLLLAQHLPYLRPVPFDNRPSFGCGDRLGMVSAAHLKALEKFPVFPVVAQQSPRELDKTHRTFSEVLLGAAWGVLESSYRGPFGADADHVKDEKHLLEARDLGYTMYTLDLSDEVDFGVFNLDEKTLLKRFDKLGTRAKEIFNLYRGKEWKLSPEVMVDFSEEKLLPVLLAYLPAIDRVEYFYALLSESVSSFDLEISLDEGPRETSPEAHFFVAEELHRRKIDFHSLAPRFPGRFEKGVEYVGDLEELTLSFQTHATIQKNLTGYRLSLHSGSDKFSVYSSFFRATGGIFHVKTSGTSWLSALETIMKSDPELFRSIYSIAYDTLEENLKAYSLSLDKADFPTGLEKVDDKHLPAFFFQDKVRQMLHIAYGPVLEALGDRLREVLFREEEKHYRKVSGNIEKHLAVLFGESK</sequence>